<dbReference type="AlphaFoldDB" id="A0A8I6GHS0"/>
<organism evidence="3 4">
    <name type="scientific">Rattus norvegicus</name>
    <name type="common">Rat</name>
    <dbReference type="NCBI Taxonomy" id="10116"/>
    <lineage>
        <taxon>Eukaryota</taxon>
        <taxon>Metazoa</taxon>
        <taxon>Chordata</taxon>
        <taxon>Craniata</taxon>
        <taxon>Vertebrata</taxon>
        <taxon>Euteleostomi</taxon>
        <taxon>Mammalia</taxon>
        <taxon>Eutheria</taxon>
        <taxon>Euarchontoglires</taxon>
        <taxon>Glires</taxon>
        <taxon>Rodentia</taxon>
        <taxon>Myomorpha</taxon>
        <taxon>Muroidea</taxon>
        <taxon>Muridae</taxon>
        <taxon>Murinae</taxon>
        <taxon>Rattus</taxon>
    </lineage>
</organism>
<keyword evidence="2" id="KW-1133">Transmembrane helix</keyword>
<dbReference type="PANTHER" id="PTHR43684">
    <property type="match status" value="1"/>
</dbReference>
<name>A0A8I6GHS0_RAT</name>
<keyword evidence="4" id="KW-1185">Reference proteome</keyword>
<feature type="compositionally biased region" description="Basic and acidic residues" evidence="1">
    <location>
        <begin position="86"/>
        <end position="115"/>
    </location>
</feature>
<dbReference type="InterPro" id="IPR001753">
    <property type="entry name" value="Enoyl-CoA_hydra/iso"/>
</dbReference>
<dbReference type="Ensembl" id="ENSRNOT00000049324.6">
    <property type="protein sequence ID" value="ENSRNOP00000089908.2"/>
    <property type="gene ID" value="ENSRNOG00000022855.8"/>
</dbReference>
<dbReference type="InterPro" id="IPR029045">
    <property type="entry name" value="ClpP/crotonase-like_dom_sf"/>
</dbReference>
<dbReference type="PANTHER" id="PTHR43684:SF5">
    <property type="entry name" value="CHROMODOMAIN Y-LIKE PROTEIN"/>
    <property type="match status" value="1"/>
</dbReference>
<gene>
    <name evidence="3 5" type="primary">AABR07039112.1</name>
    <name evidence="6" type="synonym">LOC134484061</name>
</gene>
<evidence type="ECO:0008006" key="7">
    <source>
        <dbReference type="Google" id="ProtNLM"/>
    </source>
</evidence>
<feature type="region of interest" description="Disordered" evidence="1">
    <location>
        <begin position="347"/>
        <end position="366"/>
    </location>
</feature>
<sequence>MKHNLAAGNRIFHSSTKKSINLQVSQYLPFPKASLFLRPPNPKTSFQMLTRSSAKMFHLSMAKTEDSIRAGAEIASPRRSVKKRKQVADFKTKNQKRLREDKQGHRDMPTQKEDTEVSNGAFLALGEKAETSRNPQINLQASDLKTVAMTTRLAAARKTQSLCDPVTTAMVKRKSIHTKSQLKPGSATTSMSMGSGIAKKRPSSVGLMTRAVSTRLAIAKKGQSLSGLVTKAIATCSAGDIKCPKAMVTPSATTRKNEFPSSLVLAENGLTLSDLVTTAKSTDLTVTRKSRLLSGQITAPVAMHLVAAQKSQSLSGPVITATSTQLAVASRSHSSFFHETTDLDTPLTTATTGRSPSWDTTNKKQPVTETTNMEKLVSEEIAKKWQPTCKKIAPENQLRFSVRLTESSSRFKDIVVKKQDGFTHIFLSTKSSENNSLNLEVMKEVQIALAKAADDDSKLVLLSAIGSVFCFGLDFASFIHCLIRNKKRESTKMAGAVKKFVNTFIQFKKPIIAAVNGPAMGLGASILPLCDMVWTNEKAWFQTPYTIFGQSPDGCSSFTFPKIMGEASANEMLLGGRKLTAQEACDKGLVSQVFWPQTFNQEVMIRIKELASCNTAVLEESKALLRFNTKLELEQVNERECTVLKKIWGSAEGIDAILKYLQKKMEY</sequence>
<dbReference type="InterPro" id="IPR014748">
    <property type="entry name" value="Enoyl-CoA_hydra_C"/>
</dbReference>
<evidence type="ECO:0000313" key="5">
    <source>
        <dbReference type="RGD" id="15003549"/>
    </source>
</evidence>
<reference evidence="3" key="3">
    <citation type="submission" date="2025-09" db="UniProtKB">
        <authorList>
            <consortium name="Ensembl"/>
        </authorList>
    </citation>
    <scope>IDENTIFICATION</scope>
    <source>
        <strain evidence="3">Brown Norway</strain>
    </source>
</reference>
<dbReference type="Proteomes" id="UP000002494">
    <property type="component" value="Chromosome X"/>
</dbReference>
<dbReference type="GO" id="GO:0003714">
    <property type="term" value="F:transcription corepressor activity"/>
    <property type="evidence" value="ECO:0000318"/>
    <property type="project" value="GO_Central"/>
</dbReference>
<dbReference type="AGR" id="RGD:15003549"/>
<protein>
    <recommendedName>
        <fullName evidence="7">Chromodomain Y-like protein</fullName>
    </recommendedName>
</protein>
<dbReference type="OrthoDB" id="6357915at2759"/>
<dbReference type="FunCoup" id="A0A8I6GHS0">
    <property type="interactions" value="2"/>
</dbReference>
<dbReference type="GO" id="GO:0005634">
    <property type="term" value="C:nucleus"/>
    <property type="evidence" value="ECO:0000318"/>
    <property type="project" value="GO_Central"/>
</dbReference>
<feature type="region of interest" description="Disordered" evidence="1">
    <location>
        <begin position="174"/>
        <end position="202"/>
    </location>
</feature>
<feature type="transmembrane region" description="Helical" evidence="2">
    <location>
        <begin position="459"/>
        <end position="483"/>
    </location>
</feature>
<reference evidence="3" key="2">
    <citation type="submission" date="2025-08" db="UniProtKB">
        <authorList>
            <consortium name="Ensembl"/>
        </authorList>
    </citation>
    <scope>IDENTIFICATION</scope>
    <source>
        <strain evidence="3">Brown Norway</strain>
    </source>
</reference>
<evidence type="ECO:0000313" key="3">
    <source>
        <dbReference type="Ensembl" id="ENSRNOP00000089908.2"/>
    </source>
</evidence>
<dbReference type="InterPro" id="IPR051053">
    <property type="entry name" value="ECH/Chromodomain_protein"/>
</dbReference>
<dbReference type="RGD" id="15003549">
    <property type="gene designation" value="AABR07039112.1"/>
</dbReference>
<dbReference type="GeneTree" id="ENSGT00940000155106"/>
<dbReference type="OMA" id="IKWAAND"/>
<dbReference type="Pfam" id="PF00378">
    <property type="entry name" value="ECH_1"/>
    <property type="match status" value="1"/>
</dbReference>
<evidence type="ECO:0000256" key="1">
    <source>
        <dbReference type="SAM" id="MobiDB-lite"/>
    </source>
</evidence>
<accession>A0A8I6GHS0</accession>
<reference evidence="3" key="1">
    <citation type="submission" date="2024-01" db="EMBL/GenBank/DDBJ databases">
        <title>GRCr8: a new rat reference genome assembly contstructed from accurate long reads and long range scaffolding.</title>
        <authorList>
            <person name="Doris P.A."/>
            <person name="Kalbfleisch T."/>
            <person name="Li K."/>
            <person name="Howe K."/>
            <person name="Wood J."/>
        </authorList>
    </citation>
    <scope>NUCLEOTIDE SEQUENCE [LARGE SCALE GENOMIC DNA]</scope>
    <source>
        <strain evidence="3">Brown Norway</strain>
    </source>
</reference>
<feature type="region of interest" description="Disordered" evidence="1">
    <location>
        <begin position="83"/>
        <end position="115"/>
    </location>
</feature>
<keyword evidence="2" id="KW-0812">Transmembrane</keyword>
<keyword evidence="2" id="KW-0472">Membrane</keyword>
<dbReference type="SUPFAM" id="SSF52096">
    <property type="entry name" value="ClpP/crotonase"/>
    <property type="match status" value="1"/>
</dbReference>
<dbReference type="Gene3D" id="3.90.226.10">
    <property type="entry name" value="2-enoyl-CoA Hydratase, Chain A, domain 1"/>
    <property type="match status" value="1"/>
</dbReference>
<dbReference type="Gene3D" id="1.10.12.10">
    <property type="entry name" value="Lyase 2-enoyl-coa Hydratase, Chain A, domain 2"/>
    <property type="match status" value="1"/>
</dbReference>
<feature type="compositionally biased region" description="Polar residues" evidence="1">
    <location>
        <begin position="353"/>
        <end position="366"/>
    </location>
</feature>
<feature type="compositionally biased region" description="Low complexity" evidence="1">
    <location>
        <begin position="185"/>
        <end position="196"/>
    </location>
</feature>
<dbReference type="CDD" id="cd06558">
    <property type="entry name" value="crotonase-like"/>
    <property type="match status" value="1"/>
</dbReference>
<evidence type="ECO:0000313" key="6">
    <source>
        <dbReference type="RGD" id="402418716"/>
    </source>
</evidence>
<evidence type="ECO:0000313" key="4">
    <source>
        <dbReference type="Proteomes" id="UP000002494"/>
    </source>
</evidence>
<evidence type="ECO:0000256" key="2">
    <source>
        <dbReference type="SAM" id="Phobius"/>
    </source>
</evidence>
<proteinExistence type="predicted"/>
<dbReference type="RGD" id="402418716">
    <property type="gene designation" value="LOC134484061"/>
</dbReference>